<evidence type="ECO:0008006" key="4">
    <source>
        <dbReference type="Google" id="ProtNLM"/>
    </source>
</evidence>
<evidence type="ECO:0000313" key="2">
    <source>
        <dbReference type="Ensembl" id="ENSPLOP00000009294.1"/>
    </source>
</evidence>
<proteinExistence type="predicted"/>
<dbReference type="Pfam" id="PF15039">
    <property type="entry name" value="DUF4530"/>
    <property type="match status" value="1"/>
</dbReference>
<dbReference type="OMA" id="LWIWQEL"/>
<reference evidence="2" key="1">
    <citation type="journal article" date="2019" name="bioRxiv">
        <title>Long live the king: chromosome-level assembly of the lion (Panthera leo) using linked-read, Hi-C, and long read data.</title>
        <authorList>
            <person name="Armstrong E.E."/>
            <person name="Taylor R.W."/>
            <person name="Miller D.E."/>
            <person name="Kaelin C."/>
            <person name="Barsh G."/>
            <person name="Hadly E.A."/>
            <person name="Petrov D."/>
        </authorList>
    </citation>
    <scope>NUCLEOTIDE SEQUENCE [LARGE SCALE GENOMIC DNA]</scope>
</reference>
<feature type="region of interest" description="Disordered" evidence="1">
    <location>
        <begin position="154"/>
        <end position="193"/>
    </location>
</feature>
<reference evidence="2" key="3">
    <citation type="submission" date="2025-09" db="UniProtKB">
        <authorList>
            <consortium name="Ensembl"/>
        </authorList>
    </citation>
    <scope>IDENTIFICATION</scope>
</reference>
<dbReference type="InterPro" id="IPR029202">
    <property type="entry name" value="DUF4530"/>
</dbReference>
<dbReference type="Proteomes" id="UP000694399">
    <property type="component" value="Chromosome E3"/>
</dbReference>
<evidence type="ECO:0000313" key="3">
    <source>
        <dbReference type="Proteomes" id="UP000694399"/>
    </source>
</evidence>
<dbReference type="GeneTree" id="ENSGT00390000006319"/>
<dbReference type="AlphaFoldDB" id="A0A8C9D2G1"/>
<dbReference type="PANTHER" id="PTHR36879:SF1">
    <property type="entry name" value="GLUTAMATE-RICH PROTEIN 4"/>
    <property type="match status" value="1"/>
</dbReference>
<feature type="compositionally biased region" description="Acidic residues" evidence="1">
    <location>
        <begin position="154"/>
        <end position="166"/>
    </location>
</feature>
<protein>
    <recommendedName>
        <fullName evidence="4">Glutamate rich 4</fullName>
    </recommendedName>
</protein>
<accession>A0A8C9D2G1</accession>
<evidence type="ECO:0000256" key="1">
    <source>
        <dbReference type="SAM" id="MobiDB-lite"/>
    </source>
</evidence>
<sequence>MRLPVLTREWTLELCPRHLLPPSPALCSLPPPPLPLPAPQGTGSIWTSSLSAPGCHYSETMELWRQLRQAGLVPSGLGPLPRALRAPPPVRRAGQTLLFPGVDTAGARESLLWILEELGRLRQVDVQLLGQLCSLGLEMGALREDLVTFLEEEESLVEEEEDEEEPEGKQEEGHLGVSFSAPGHQLPDFEMTI</sequence>
<dbReference type="Ensembl" id="ENSPLOT00000010296.1">
    <property type="protein sequence ID" value="ENSPLOP00000009294.1"/>
    <property type="gene ID" value="ENSPLOG00000006846.1"/>
</dbReference>
<dbReference type="PANTHER" id="PTHR36879">
    <property type="entry name" value="GLUTAMATE-RICH PROTEIN 4"/>
    <property type="match status" value="1"/>
</dbReference>
<organism evidence="2 3">
    <name type="scientific">Panthera leo</name>
    <name type="common">Lion</name>
    <dbReference type="NCBI Taxonomy" id="9689"/>
    <lineage>
        <taxon>Eukaryota</taxon>
        <taxon>Metazoa</taxon>
        <taxon>Chordata</taxon>
        <taxon>Craniata</taxon>
        <taxon>Vertebrata</taxon>
        <taxon>Euteleostomi</taxon>
        <taxon>Mammalia</taxon>
        <taxon>Eutheria</taxon>
        <taxon>Laurasiatheria</taxon>
        <taxon>Carnivora</taxon>
        <taxon>Feliformia</taxon>
        <taxon>Felidae</taxon>
        <taxon>Pantherinae</taxon>
        <taxon>Panthera</taxon>
    </lineage>
</organism>
<keyword evidence="3" id="KW-1185">Reference proteome</keyword>
<reference evidence="2" key="2">
    <citation type="submission" date="2025-08" db="UniProtKB">
        <authorList>
            <consortium name="Ensembl"/>
        </authorList>
    </citation>
    <scope>IDENTIFICATION</scope>
</reference>
<name>A0A8C9D2G1_PANLE</name>